<accession>A0A940MSB2</accession>
<dbReference type="InterPro" id="IPR018511">
    <property type="entry name" value="Hemolysin-typ_Ca-bd_CS"/>
</dbReference>
<dbReference type="GO" id="GO:0005576">
    <property type="term" value="C:extracellular region"/>
    <property type="evidence" value="ECO:0007669"/>
    <property type="project" value="UniProtKB-SubCell"/>
</dbReference>
<dbReference type="RefSeq" id="WP_209362912.1">
    <property type="nucleotide sequence ID" value="NZ_JAGISH010000013.1"/>
</dbReference>
<name>A0A940MSB2_9RHOB</name>
<evidence type="ECO:0000313" key="3">
    <source>
        <dbReference type="EMBL" id="MBP0484494.1"/>
    </source>
</evidence>
<dbReference type="InterPro" id="IPR001343">
    <property type="entry name" value="Hemolysn_Ca-bd"/>
</dbReference>
<dbReference type="EMBL" id="JAGISH010000013">
    <property type="protein sequence ID" value="MBP0484494.1"/>
    <property type="molecule type" value="Genomic_DNA"/>
</dbReference>
<dbReference type="Gene3D" id="3.20.20.80">
    <property type="entry name" value="Glycosidases"/>
    <property type="match status" value="1"/>
</dbReference>
<dbReference type="Pfam" id="PF00353">
    <property type="entry name" value="HemolysinCabind"/>
    <property type="match status" value="2"/>
</dbReference>
<dbReference type="PANTHER" id="PTHR38340:SF1">
    <property type="entry name" value="S-LAYER PROTEIN"/>
    <property type="match status" value="1"/>
</dbReference>
<proteinExistence type="predicted"/>
<evidence type="ECO:0000256" key="1">
    <source>
        <dbReference type="ARBA" id="ARBA00004613"/>
    </source>
</evidence>
<dbReference type="Gene3D" id="2.150.10.10">
    <property type="entry name" value="Serralysin-like metalloprotease, C-terminal"/>
    <property type="match status" value="1"/>
</dbReference>
<evidence type="ECO:0000313" key="4">
    <source>
        <dbReference type="Proteomes" id="UP000675940"/>
    </source>
</evidence>
<organism evidence="3 4">
    <name type="scientific">Sagittula salina</name>
    <dbReference type="NCBI Taxonomy" id="2820268"/>
    <lineage>
        <taxon>Bacteria</taxon>
        <taxon>Pseudomonadati</taxon>
        <taxon>Pseudomonadota</taxon>
        <taxon>Alphaproteobacteria</taxon>
        <taxon>Rhodobacterales</taxon>
        <taxon>Roseobacteraceae</taxon>
        <taxon>Sagittula</taxon>
    </lineage>
</organism>
<keyword evidence="2" id="KW-0964">Secreted</keyword>
<dbReference type="InterPro" id="IPR011049">
    <property type="entry name" value="Serralysin-like_metalloprot_C"/>
</dbReference>
<protein>
    <recommendedName>
        <fullName evidence="5">Hemolysin-type calcium-binding repeat-containing protein</fullName>
    </recommendedName>
</protein>
<sequence>MPHYDVSLTDLQSTGRHVQDDHFAANALQAVNIDEHGHAGPTDGFQSAIETLDINHIRYPGGATENVIDITRLQNGQVRDEVARVLDWARTGGTDGGPVKVTLVLPTKTDIPPKQVQAFMEKVLTDYGDVIESLEIGNEYSIGRYVAGADRSAHPEDNPDGDFVSSMSEEEYGIAANRVINASLDAMAAVQARGIDADPKILVQIGEPQGPGSSFKGTGTFEDASRAILAELDQRALDAIDGGVAHYYYNQDHSDGQAFEHSWQEHRSLDYRSDNFSDLLGRDVDLYITEWNVLASNYEQLGAASTGILLEMFEFMVQAGVQDAFVWPLQHRTGSNIAGNRQVDEIELTIGGTAFQMMSESLRPQESETGRVTEFESIASDSTGSGGKVEVNVFSSDYQDVLFVSLRDLDRATVDLNIQPFLDDALSVTVDQVTIDTSTADGLSDMADEAGLNRIGRRVIDREEADQLRTLAFFEEGNKNHLREMANGTFQTYLPTFDSILPLVANPRGVEDYYFATETDVDALITRLEGDFLGAGVVGLTMMPYDMVRIVIDHSVEQRGTAGDDLLLGGTGADALIGAFGNDILRGGEANDTLKGGYGDDLLDGGEGEDYLVAGDGADTLLGGAGDDVFVLTTGAATVDGGDGHDVVRLDMASDAVEYGFLDGRFVILTDTGIVEVRDVERLQFDDGGMAPDDALVTVMLSAEAESSESAAAAAAEPEGLMG</sequence>
<dbReference type="PRINTS" id="PR00313">
    <property type="entry name" value="CABNDNGRPT"/>
</dbReference>
<dbReference type="Proteomes" id="UP000675940">
    <property type="component" value="Unassembled WGS sequence"/>
</dbReference>
<keyword evidence="4" id="KW-1185">Reference proteome</keyword>
<comment type="subcellular location">
    <subcellularLocation>
        <location evidence="1">Secreted</location>
    </subcellularLocation>
</comment>
<dbReference type="InterPro" id="IPR017853">
    <property type="entry name" value="GH"/>
</dbReference>
<comment type="caution">
    <text evidence="3">The sequence shown here is derived from an EMBL/GenBank/DDBJ whole genome shotgun (WGS) entry which is preliminary data.</text>
</comment>
<dbReference type="PROSITE" id="PS00330">
    <property type="entry name" value="HEMOLYSIN_CALCIUM"/>
    <property type="match status" value="2"/>
</dbReference>
<reference evidence="3" key="1">
    <citation type="submission" date="2021-03" db="EMBL/GenBank/DDBJ databases">
        <title>Sagittula salina sp. nov. strain M10.9X isolated from the marine waste.</title>
        <authorList>
            <person name="Satari L."/>
            <person name="Molina-Menor E."/>
            <person name="Vidal-Verdu A."/>
            <person name="Pascual J."/>
            <person name="Pereto J."/>
            <person name="Porcar M."/>
        </authorList>
    </citation>
    <scope>NUCLEOTIDE SEQUENCE</scope>
    <source>
        <strain evidence="3">M10.9X</strain>
    </source>
</reference>
<dbReference type="AlphaFoldDB" id="A0A940MSB2"/>
<dbReference type="SUPFAM" id="SSF51120">
    <property type="entry name" value="beta-Roll"/>
    <property type="match status" value="1"/>
</dbReference>
<evidence type="ECO:0000256" key="2">
    <source>
        <dbReference type="ARBA" id="ARBA00022525"/>
    </source>
</evidence>
<dbReference type="GO" id="GO:0005509">
    <property type="term" value="F:calcium ion binding"/>
    <property type="evidence" value="ECO:0007669"/>
    <property type="project" value="InterPro"/>
</dbReference>
<dbReference type="SUPFAM" id="SSF51445">
    <property type="entry name" value="(Trans)glycosidases"/>
    <property type="match status" value="1"/>
</dbReference>
<dbReference type="InterPro" id="IPR050557">
    <property type="entry name" value="RTX_toxin/Mannuronan_C5-epim"/>
</dbReference>
<gene>
    <name evidence="3" type="ORF">J5474_18645</name>
</gene>
<dbReference type="PANTHER" id="PTHR38340">
    <property type="entry name" value="S-LAYER PROTEIN"/>
    <property type="match status" value="1"/>
</dbReference>
<evidence type="ECO:0008006" key="5">
    <source>
        <dbReference type="Google" id="ProtNLM"/>
    </source>
</evidence>